<organism evidence="2 3">
    <name type="scientific">Gimesia chilikensis</name>
    <dbReference type="NCBI Taxonomy" id="2605989"/>
    <lineage>
        <taxon>Bacteria</taxon>
        <taxon>Pseudomonadati</taxon>
        <taxon>Planctomycetota</taxon>
        <taxon>Planctomycetia</taxon>
        <taxon>Planctomycetales</taxon>
        <taxon>Planctomycetaceae</taxon>
        <taxon>Gimesia</taxon>
    </lineage>
</organism>
<reference evidence="2 3" key="1">
    <citation type="submission" date="2019-02" db="EMBL/GenBank/DDBJ databases">
        <title>Deep-cultivation of Planctomycetes and their phenomic and genomic characterization uncovers novel biology.</title>
        <authorList>
            <person name="Wiegand S."/>
            <person name="Jogler M."/>
            <person name="Boedeker C."/>
            <person name="Pinto D."/>
            <person name="Vollmers J."/>
            <person name="Rivas-Marin E."/>
            <person name="Kohn T."/>
            <person name="Peeters S.H."/>
            <person name="Heuer A."/>
            <person name="Rast P."/>
            <person name="Oberbeckmann S."/>
            <person name="Bunk B."/>
            <person name="Jeske O."/>
            <person name="Meyerdierks A."/>
            <person name="Storesund J.E."/>
            <person name="Kallscheuer N."/>
            <person name="Luecker S."/>
            <person name="Lage O.M."/>
            <person name="Pohl T."/>
            <person name="Merkel B.J."/>
            <person name="Hornburger P."/>
            <person name="Mueller R.-W."/>
            <person name="Bruemmer F."/>
            <person name="Labrenz M."/>
            <person name="Spormann A.M."/>
            <person name="Op den Camp H."/>
            <person name="Overmann J."/>
            <person name="Amann R."/>
            <person name="Jetten M.S.M."/>
            <person name="Mascher T."/>
            <person name="Medema M.H."/>
            <person name="Devos D.P."/>
            <person name="Kaster A.-K."/>
            <person name="Ovreas L."/>
            <person name="Rohde M."/>
            <person name="Galperin M.Y."/>
            <person name="Jogler C."/>
        </authorList>
    </citation>
    <scope>NUCLEOTIDE SEQUENCE [LARGE SCALE GENOMIC DNA]</scope>
    <source>
        <strain evidence="2 3">V6</strain>
    </source>
</reference>
<dbReference type="EMBL" id="CP036347">
    <property type="protein sequence ID" value="QDU06603.1"/>
    <property type="molecule type" value="Genomic_DNA"/>
</dbReference>
<proteinExistence type="predicted"/>
<accession>A0A517WMY6</accession>
<feature type="region of interest" description="Disordered" evidence="1">
    <location>
        <begin position="136"/>
        <end position="155"/>
    </location>
</feature>
<gene>
    <name evidence="2" type="ORF">V6x_63570</name>
</gene>
<evidence type="ECO:0000256" key="1">
    <source>
        <dbReference type="SAM" id="MobiDB-lite"/>
    </source>
</evidence>
<evidence type="ECO:0000313" key="3">
    <source>
        <dbReference type="Proteomes" id="UP000320722"/>
    </source>
</evidence>
<sequence length="155" mass="17636">MPVGAEIFATSEVVLKEEDVKKLNDDLMNQIGHDRFVGPAECALTLVLPDEYNLFEEVLTNSATLIEAHPVTAYYGAGYERGLWPELAAIIEFLKRRVPTVRVWYGSDTYGEVTETTAQWMSLMWDYWAENGNRPYQNRMRRGNSPESEETGSAH</sequence>
<evidence type="ECO:0000313" key="2">
    <source>
        <dbReference type="EMBL" id="QDU06603.1"/>
    </source>
</evidence>
<name>A0A517WMY6_9PLAN</name>
<dbReference type="AlphaFoldDB" id="A0A517WMY6"/>
<dbReference type="Proteomes" id="UP000320722">
    <property type="component" value="Chromosome"/>
</dbReference>
<protein>
    <submittedName>
        <fullName evidence="2">Uncharacterized protein</fullName>
    </submittedName>
</protein>